<evidence type="ECO:0000259" key="1">
    <source>
        <dbReference type="PROSITE" id="PS51819"/>
    </source>
</evidence>
<dbReference type="OrthoDB" id="9793039at2"/>
<organism evidence="2 3">
    <name type="scientific">Kutzneria buriramensis</name>
    <dbReference type="NCBI Taxonomy" id="1045776"/>
    <lineage>
        <taxon>Bacteria</taxon>
        <taxon>Bacillati</taxon>
        <taxon>Actinomycetota</taxon>
        <taxon>Actinomycetes</taxon>
        <taxon>Pseudonocardiales</taxon>
        <taxon>Pseudonocardiaceae</taxon>
        <taxon>Kutzneria</taxon>
    </lineage>
</organism>
<dbReference type="InterPro" id="IPR052164">
    <property type="entry name" value="Anthracycline_SecMetBiosynth"/>
</dbReference>
<dbReference type="RefSeq" id="WP_116173508.1">
    <property type="nucleotide sequence ID" value="NZ_CP144375.1"/>
</dbReference>
<dbReference type="EMBL" id="QUNO01000002">
    <property type="protein sequence ID" value="REH54449.1"/>
    <property type="molecule type" value="Genomic_DNA"/>
</dbReference>
<proteinExistence type="predicted"/>
<protein>
    <recommendedName>
        <fullName evidence="1">VOC domain-containing protein</fullName>
    </recommendedName>
</protein>
<dbReference type="InterPro" id="IPR004360">
    <property type="entry name" value="Glyas_Fos-R_dOase_dom"/>
</dbReference>
<dbReference type="Pfam" id="PF00903">
    <property type="entry name" value="Glyoxalase"/>
    <property type="match status" value="2"/>
</dbReference>
<dbReference type="PANTHER" id="PTHR33993:SF14">
    <property type="entry name" value="GB|AAF24581.1"/>
    <property type="match status" value="1"/>
</dbReference>
<evidence type="ECO:0000313" key="2">
    <source>
        <dbReference type="EMBL" id="REH54449.1"/>
    </source>
</evidence>
<dbReference type="Proteomes" id="UP000256269">
    <property type="component" value="Unassembled WGS sequence"/>
</dbReference>
<name>A0A3E0I737_9PSEU</name>
<keyword evidence="3" id="KW-1185">Reference proteome</keyword>
<gene>
    <name evidence="2" type="ORF">BCF44_102681</name>
</gene>
<sequence length="253" mass="26706">MSAVAPGVPGWIDLGSPDLDATRRFYTELFGWTAHTGGEEFGGYTIFNLGDEPVAGAGPLFSEDQPVVWNTYVITESADDVAAKVEANGGKILMAPGDVGENGRMGVFMDAGGAAFSVWQPGTMPGATVFNVPGALCWNELMTRDPAGAKSFYEGVFGWNHEDGPFGDTTYTTWMNSGAPVGGMMPMEGDMWPAELPSHWMIYFAVEDTDAAATKCEALGGSVAVAPTDIPQGRFAVLNDPHGAAFSVIKTTM</sequence>
<dbReference type="SUPFAM" id="SSF54593">
    <property type="entry name" value="Glyoxalase/Bleomycin resistance protein/Dihydroxybiphenyl dioxygenase"/>
    <property type="match status" value="2"/>
</dbReference>
<dbReference type="PROSITE" id="PS51819">
    <property type="entry name" value="VOC"/>
    <property type="match status" value="2"/>
</dbReference>
<dbReference type="InterPro" id="IPR029068">
    <property type="entry name" value="Glyas_Bleomycin-R_OHBP_Dase"/>
</dbReference>
<dbReference type="Gene3D" id="3.10.180.10">
    <property type="entry name" value="2,3-Dihydroxybiphenyl 1,2-Dioxygenase, domain 1"/>
    <property type="match status" value="2"/>
</dbReference>
<dbReference type="CDD" id="cd07247">
    <property type="entry name" value="SgaA_N_like"/>
    <property type="match status" value="2"/>
</dbReference>
<reference evidence="2 3" key="1">
    <citation type="submission" date="2018-08" db="EMBL/GenBank/DDBJ databases">
        <title>Genomic Encyclopedia of Archaeal and Bacterial Type Strains, Phase II (KMG-II): from individual species to whole genera.</title>
        <authorList>
            <person name="Goeker M."/>
        </authorList>
    </citation>
    <scope>NUCLEOTIDE SEQUENCE [LARGE SCALE GENOMIC DNA]</scope>
    <source>
        <strain evidence="2 3">DSM 45791</strain>
    </source>
</reference>
<feature type="domain" description="VOC" evidence="1">
    <location>
        <begin position="8"/>
        <end position="121"/>
    </location>
</feature>
<dbReference type="InterPro" id="IPR037523">
    <property type="entry name" value="VOC_core"/>
</dbReference>
<feature type="domain" description="VOC" evidence="1">
    <location>
        <begin position="135"/>
        <end position="251"/>
    </location>
</feature>
<dbReference type="AlphaFoldDB" id="A0A3E0I737"/>
<evidence type="ECO:0000313" key="3">
    <source>
        <dbReference type="Proteomes" id="UP000256269"/>
    </source>
</evidence>
<dbReference type="PANTHER" id="PTHR33993">
    <property type="entry name" value="GLYOXALASE-RELATED"/>
    <property type="match status" value="1"/>
</dbReference>
<comment type="caution">
    <text evidence="2">The sequence shown here is derived from an EMBL/GenBank/DDBJ whole genome shotgun (WGS) entry which is preliminary data.</text>
</comment>
<accession>A0A3E0I737</accession>